<dbReference type="Proteomes" id="UP000254220">
    <property type="component" value="Unassembled WGS sequence"/>
</dbReference>
<accession>A0A379XVY2</accession>
<protein>
    <submittedName>
        <fullName evidence="2">Membrane protein</fullName>
    </submittedName>
</protein>
<dbReference type="EMBL" id="UGYB01000001">
    <property type="protein sequence ID" value="SUI04667.1"/>
    <property type="molecule type" value="Genomic_DNA"/>
</dbReference>
<evidence type="ECO:0000313" key="2">
    <source>
        <dbReference type="EMBL" id="SUI04667.1"/>
    </source>
</evidence>
<feature type="region of interest" description="Disordered" evidence="1">
    <location>
        <begin position="134"/>
        <end position="159"/>
    </location>
</feature>
<organism evidence="2 3">
    <name type="scientific">Salmonella enterica subsp. indica</name>
    <dbReference type="NCBI Taxonomy" id="59207"/>
    <lineage>
        <taxon>Bacteria</taxon>
        <taxon>Pseudomonadati</taxon>
        <taxon>Pseudomonadota</taxon>
        <taxon>Gammaproteobacteria</taxon>
        <taxon>Enterobacterales</taxon>
        <taxon>Enterobacteriaceae</taxon>
        <taxon>Salmonella</taxon>
    </lineage>
</organism>
<name>A0A379XVY2_SALER</name>
<evidence type="ECO:0000256" key="1">
    <source>
        <dbReference type="SAM" id="MobiDB-lite"/>
    </source>
</evidence>
<gene>
    <name evidence="2" type="ORF">NCTC12420_04532</name>
</gene>
<evidence type="ECO:0000313" key="3">
    <source>
        <dbReference type="Proteomes" id="UP000254220"/>
    </source>
</evidence>
<reference evidence="2 3" key="1">
    <citation type="submission" date="2018-06" db="EMBL/GenBank/DDBJ databases">
        <authorList>
            <consortium name="Pathogen Informatics"/>
            <person name="Doyle S."/>
        </authorList>
    </citation>
    <scope>NUCLEOTIDE SEQUENCE [LARGE SCALE GENOMIC DNA]</scope>
    <source>
        <strain evidence="2 3">NCTC12420</strain>
    </source>
</reference>
<dbReference type="AlphaFoldDB" id="A0A379XVY2"/>
<sequence length="159" mass="17723">MASINEMRNLFTAARVEHPLASSAMADFIQTYKQAREDSDDGIRESAAFIARALQEHARGWLDDDDMIILLEGQRDLARLRANNAQIALGSRIRSTIIRLIDIAPGVIGRRAIIRTAATVCVYLPTAYLPPVDRRHRPDNRVVNPAATRPGRPYSSALY</sequence>
<proteinExistence type="predicted"/>